<dbReference type="Pfam" id="PF02151">
    <property type="entry name" value="UVR"/>
    <property type="match status" value="1"/>
</dbReference>
<dbReference type="InterPro" id="IPR006935">
    <property type="entry name" value="Helicase/UvrB_N"/>
</dbReference>
<evidence type="ECO:0000256" key="10">
    <source>
        <dbReference type="ARBA" id="ARBA00026033"/>
    </source>
</evidence>
<keyword evidence="3" id="KW-0963">Cytoplasm</keyword>
<dbReference type="PANTHER" id="PTHR24029:SF0">
    <property type="entry name" value="UVRABC SYSTEM PROTEIN B"/>
    <property type="match status" value="1"/>
</dbReference>
<evidence type="ECO:0000256" key="7">
    <source>
        <dbReference type="ARBA" id="ARBA00022840"/>
    </source>
</evidence>
<dbReference type="CDD" id="cd18790">
    <property type="entry name" value="SF2_C_UvrB"/>
    <property type="match status" value="1"/>
</dbReference>
<comment type="similarity">
    <text evidence="2 12">Belongs to the UvrB family.</text>
</comment>
<feature type="domain" description="Helicase C-terminal" evidence="15">
    <location>
        <begin position="434"/>
        <end position="596"/>
    </location>
</feature>
<dbReference type="InterPro" id="IPR014001">
    <property type="entry name" value="Helicase_ATP-bd"/>
</dbReference>
<dbReference type="Gene3D" id="4.10.860.10">
    <property type="entry name" value="UVR domain"/>
    <property type="match status" value="1"/>
</dbReference>
<comment type="subcellular location">
    <subcellularLocation>
        <location evidence="1 12">Cytoplasm</location>
    </subcellularLocation>
</comment>
<evidence type="ECO:0000256" key="6">
    <source>
        <dbReference type="ARBA" id="ARBA00022769"/>
    </source>
</evidence>
<keyword evidence="4" id="KW-0547">Nucleotide-binding</keyword>
<dbReference type="InterPro" id="IPR004807">
    <property type="entry name" value="UvrB"/>
</dbReference>
<evidence type="ECO:0000256" key="12">
    <source>
        <dbReference type="RuleBase" id="RU003587"/>
    </source>
</evidence>
<evidence type="ECO:0000256" key="8">
    <source>
        <dbReference type="ARBA" id="ARBA00022881"/>
    </source>
</evidence>
<dbReference type="InterPro" id="IPR041471">
    <property type="entry name" value="UvrB_inter"/>
</dbReference>
<dbReference type="GO" id="GO:0006289">
    <property type="term" value="P:nucleotide-excision repair"/>
    <property type="evidence" value="ECO:0007669"/>
    <property type="project" value="InterPro"/>
</dbReference>
<dbReference type="PANTHER" id="PTHR24029">
    <property type="entry name" value="UVRABC SYSTEM PROTEIN B"/>
    <property type="match status" value="1"/>
</dbReference>
<keyword evidence="9 12" id="KW-0234">DNA repair</keyword>
<proteinExistence type="inferred from homology"/>
<dbReference type="GO" id="GO:0016887">
    <property type="term" value="F:ATP hydrolysis activity"/>
    <property type="evidence" value="ECO:0007669"/>
    <property type="project" value="InterPro"/>
</dbReference>
<evidence type="ECO:0000256" key="4">
    <source>
        <dbReference type="ARBA" id="ARBA00022741"/>
    </source>
</evidence>
<evidence type="ECO:0000256" key="5">
    <source>
        <dbReference type="ARBA" id="ARBA00022763"/>
    </source>
</evidence>
<evidence type="ECO:0000256" key="11">
    <source>
        <dbReference type="ARBA" id="ARBA00029504"/>
    </source>
</evidence>
<evidence type="ECO:0000256" key="2">
    <source>
        <dbReference type="ARBA" id="ARBA00008533"/>
    </source>
</evidence>
<dbReference type="PROSITE" id="PS51192">
    <property type="entry name" value="HELICASE_ATP_BIND_1"/>
    <property type="match status" value="1"/>
</dbReference>
<dbReference type="InterPro" id="IPR001650">
    <property type="entry name" value="Helicase_C-like"/>
</dbReference>
<dbReference type="GO" id="GO:0005524">
    <property type="term" value="F:ATP binding"/>
    <property type="evidence" value="ECO:0007669"/>
    <property type="project" value="UniProtKB-KW"/>
</dbReference>
<dbReference type="InterPro" id="IPR001943">
    <property type="entry name" value="UVR_dom"/>
</dbReference>
<dbReference type="GO" id="GO:0003677">
    <property type="term" value="F:DNA binding"/>
    <property type="evidence" value="ECO:0007669"/>
    <property type="project" value="InterPro"/>
</dbReference>
<comment type="caution">
    <text evidence="16">The sequence shown here is derived from an EMBL/GenBank/DDBJ whole genome shotgun (WGS) entry which is preliminary data.</text>
</comment>
<dbReference type="NCBIfam" id="TIGR00631">
    <property type="entry name" value="uvrb"/>
    <property type="match status" value="1"/>
</dbReference>
<keyword evidence="12" id="KW-0742">SOS response</keyword>
<dbReference type="Proteomes" id="UP000176650">
    <property type="component" value="Unassembled WGS sequence"/>
</dbReference>
<dbReference type="Pfam" id="PF00271">
    <property type="entry name" value="Helicase_C"/>
    <property type="match status" value="1"/>
</dbReference>
<dbReference type="PROSITE" id="PS51194">
    <property type="entry name" value="HELICASE_CTER"/>
    <property type="match status" value="1"/>
</dbReference>
<evidence type="ECO:0000256" key="1">
    <source>
        <dbReference type="ARBA" id="ARBA00004496"/>
    </source>
</evidence>
<keyword evidence="8 12" id="KW-0267">Excision nuclease</keyword>
<dbReference type="CDD" id="cd17916">
    <property type="entry name" value="DEXHc_UvrB"/>
    <property type="match status" value="1"/>
</dbReference>
<feature type="domain" description="UVR" evidence="13">
    <location>
        <begin position="626"/>
        <end position="661"/>
    </location>
</feature>
<name>A0A1F5BW35_9BACT</name>
<evidence type="ECO:0000313" key="16">
    <source>
        <dbReference type="EMBL" id="OGD34826.1"/>
    </source>
</evidence>
<dbReference type="SUPFAM" id="SSF46600">
    <property type="entry name" value="C-terminal UvrC-binding domain of UvrB"/>
    <property type="match status" value="1"/>
</dbReference>
<dbReference type="NCBIfam" id="NF003673">
    <property type="entry name" value="PRK05298.1"/>
    <property type="match status" value="1"/>
</dbReference>
<keyword evidence="5 12" id="KW-0227">DNA damage</keyword>
<dbReference type="Gene3D" id="3.40.50.300">
    <property type="entry name" value="P-loop containing nucleotide triphosphate hydrolases"/>
    <property type="match status" value="3"/>
</dbReference>
<dbReference type="InterPro" id="IPR036876">
    <property type="entry name" value="UVR_dom_sf"/>
</dbReference>
<evidence type="ECO:0000259" key="15">
    <source>
        <dbReference type="PROSITE" id="PS51194"/>
    </source>
</evidence>
<dbReference type="EMBL" id="MEYS01000001">
    <property type="protein sequence ID" value="OGD34826.1"/>
    <property type="molecule type" value="Genomic_DNA"/>
</dbReference>
<feature type="domain" description="Helicase ATP-binding" evidence="14">
    <location>
        <begin position="25"/>
        <end position="178"/>
    </location>
</feature>
<sequence>MPLFTLKSLFLSAGDQPKAIDTLTDGIADGVPFQTLVGVTGSGKTFTAANVIARTGLPTLVISHNKTLAYQLYQEFKEFFPENSVHYFVSYYDYYQPEAYIPQTDTYIDKDVKINEELDRLRHEATQAILTRKDCIVVASVSCIYNIGSPANYENMSMTISQGQTMPRKELAKHLVLLQYQRNNVEKMPGIFKSKGELVEIYPSTGNETIRVTFGKKNTIEELAVAESSASPRFVPAQSVRIFPAKYWLAEQKTVPLAIANIKNELHERLVELTKANKLVEAQRLQQRTNYDMEMLAGVGYCHGIENYSRHIEFREPGSPPSTLIDYFRHAYGENFLIVADESHMTIPQIRGMYHGDRARKETLVGYGFRLPSAFDNRPLTFAEYEMKARRVIFMSATPAEYELAKSRPHIAEQIVRPTGLTDPKISVRKTAGQIKDVIAEIKKRVAKKQRVLVTVLTKRMAEDLSNFLKEENVKAHYLHSEVKTLDRTDTLHGLRLGTYDVIVGVNLLREGLDLPEVSLVVIMDADKEGFLRNKTTLIQTMGRAARHVNGEVIMYADVITKSMQGAMEETGRRRTIQEAYNKKHGITPQQVQKTIKEREKTKKPGEADAFEDVPMGLLAETKNVKKLIADYTKEMKQAARALDFAEAERLKRLIQKLKKFA</sequence>
<dbReference type="GO" id="GO:0005737">
    <property type="term" value="C:cytoplasm"/>
    <property type="evidence" value="ECO:0007669"/>
    <property type="project" value="UniProtKB-SubCell"/>
</dbReference>
<accession>A0A1F5BW35</accession>
<reference evidence="16 17" key="1">
    <citation type="journal article" date="2016" name="Nat. Commun.">
        <title>Thousands of microbial genomes shed light on interconnected biogeochemical processes in an aquifer system.</title>
        <authorList>
            <person name="Anantharaman K."/>
            <person name="Brown C.T."/>
            <person name="Hug L.A."/>
            <person name="Sharon I."/>
            <person name="Castelle C.J."/>
            <person name="Probst A.J."/>
            <person name="Thomas B.C."/>
            <person name="Singh A."/>
            <person name="Wilkins M.J."/>
            <person name="Karaoz U."/>
            <person name="Brodie E.L."/>
            <person name="Williams K.H."/>
            <person name="Hubbard S.S."/>
            <person name="Banfield J.F."/>
        </authorList>
    </citation>
    <scope>NUCLEOTIDE SEQUENCE [LARGE SCALE GENOMIC DNA]</scope>
</reference>
<dbReference type="GO" id="GO:0004518">
    <property type="term" value="F:nuclease activity"/>
    <property type="evidence" value="ECO:0007669"/>
    <property type="project" value="UniProtKB-KW"/>
</dbReference>
<evidence type="ECO:0000259" key="13">
    <source>
        <dbReference type="PROSITE" id="PS50151"/>
    </source>
</evidence>
<dbReference type="GO" id="GO:0009432">
    <property type="term" value="P:SOS response"/>
    <property type="evidence" value="ECO:0007669"/>
    <property type="project" value="UniProtKB-KW"/>
</dbReference>
<dbReference type="InterPro" id="IPR027417">
    <property type="entry name" value="P-loop_NTPase"/>
</dbReference>
<dbReference type="PROSITE" id="PS50151">
    <property type="entry name" value="UVR"/>
    <property type="match status" value="1"/>
</dbReference>
<dbReference type="Pfam" id="PF04851">
    <property type="entry name" value="ResIII"/>
    <property type="match status" value="1"/>
</dbReference>
<dbReference type="STRING" id="1797298.A2988_02875"/>
<evidence type="ECO:0000256" key="9">
    <source>
        <dbReference type="ARBA" id="ARBA00023204"/>
    </source>
</evidence>
<dbReference type="SMART" id="SM00487">
    <property type="entry name" value="DEXDc"/>
    <property type="match status" value="1"/>
</dbReference>
<gene>
    <name evidence="16" type="ORF">A2988_02875</name>
</gene>
<dbReference type="InterPro" id="IPR024759">
    <property type="entry name" value="UvrB_YAD/RRR_dom"/>
</dbReference>
<evidence type="ECO:0000256" key="3">
    <source>
        <dbReference type="ARBA" id="ARBA00022490"/>
    </source>
</evidence>
<organism evidence="16 17">
    <name type="scientific">Candidatus Azambacteria bacterium RIFCSPLOWO2_01_FULL_46_25</name>
    <dbReference type="NCBI Taxonomy" id="1797298"/>
    <lineage>
        <taxon>Bacteria</taxon>
        <taxon>Candidatus Azamiibacteriota</taxon>
    </lineage>
</organism>
<keyword evidence="6 12" id="KW-0228">DNA excision</keyword>
<protein>
    <recommendedName>
        <fullName evidence="11 12">UvrABC system protein B</fullName>
    </recommendedName>
</protein>
<evidence type="ECO:0000259" key="14">
    <source>
        <dbReference type="PROSITE" id="PS51192"/>
    </source>
</evidence>
<comment type="subunit">
    <text evidence="10 12">Forms a heterotetramer with UvrA during the search for lesions. Interacts with UvrC in an incision complex.</text>
</comment>
<dbReference type="SUPFAM" id="SSF52540">
    <property type="entry name" value="P-loop containing nucleoside triphosphate hydrolases"/>
    <property type="match status" value="2"/>
</dbReference>
<dbReference type="GO" id="GO:0009380">
    <property type="term" value="C:excinuclease repair complex"/>
    <property type="evidence" value="ECO:0007669"/>
    <property type="project" value="InterPro"/>
</dbReference>
<dbReference type="Pfam" id="PF17757">
    <property type="entry name" value="UvrB_inter"/>
    <property type="match status" value="1"/>
</dbReference>
<keyword evidence="7" id="KW-0067">ATP-binding</keyword>
<dbReference type="Pfam" id="PF12344">
    <property type="entry name" value="UvrB"/>
    <property type="match status" value="1"/>
</dbReference>
<dbReference type="AlphaFoldDB" id="A0A1F5BW35"/>
<evidence type="ECO:0000313" key="17">
    <source>
        <dbReference type="Proteomes" id="UP000176650"/>
    </source>
</evidence>
<dbReference type="SMART" id="SM00490">
    <property type="entry name" value="HELICc"/>
    <property type="match status" value="1"/>
</dbReference>